<evidence type="ECO:0000256" key="2">
    <source>
        <dbReference type="SAM" id="Phobius"/>
    </source>
</evidence>
<evidence type="ECO:0000256" key="1">
    <source>
        <dbReference type="SAM" id="MobiDB-lite"/>
    </source>
</evidence>
<dbReference type="AlphaFoldDB" id="A0A6F9EHX4"/>
<reference evidence="3 4" key="1">
    <citation type="submission" date="2020-04" db="EMBL/GenBank/DDBJ databases">
        <authorList>
            <person name="Hogendoorn C."/>
        </authorList>
    </citation>
    <scope>NUCLEOTIDE SEQUENCE [LARGE SCALE GENOMIC DNA]</scope>
    <source>
        <strain evidence="3">COOX1</strain>
    </source>
</reference>
<feature type="transmembrane region" description="Helical" evidence="2">
    <location>
        <begin position="27"/>
        <end position="51"/>
    </location>
</feature>
<feature type="region of interest" description="Disordered" evidence="1">
    <location>
        <begin position="58"/>
        <end position="82"/>
    </location>
</feature>
<protein>
    <submittedName>
        <fullName evidence="3">Uncharacterized protein</fullName>
    </submittedName>
</protein>
<proteinExistence type="predicted"/>
<gene>
    <name evidence="3" type="ORF">COOX1_3181</name>
</gene>
<sequence length="114" mass="12135">MWYARGKEIFGGENPDGQNRLGKMIDLATAGFGLVAALAVTALAVWVTSYLGKLAALRKGKDPGEDGREKAANADGEGAEAQPAIQGAVIEEAILRAMIRWREMEGNDFTKGGR</sequence>
<feature type="compositionally biased region" description="Basic and acidic residues" evidence="1">
    <location>
        <begin position="59"/>
        <end position="72"/>
    </location>
</feature>
<evidence type="ECO:0000313" key="4">
    <source>
        <dbReference type="Proteomes" id="UP000502196"/>
    </source>
</evidence>
<accession>A0A6F9EHX4</accession>
<evidence type="ECO:0000313" key="3">
    <source>
        <dbReference type="EMBL" id="CAB3395935.1"/>
    </source>
</evidence>
<keyword evidence="2" id="KW-0472">Membrane</keyword>
<dbReference type="Proteomes" id="UP000502196">
    <property type="component" value="Chromosome"/>
</dbReference>
<name>A0A6F9EHX4_9BACL</name>
<keyword evidence="2" id="KW-0812">Transmembrane</keyword>
<keyword evidence="2" id="KW-1133">Transmembrane helix</keyword>
<organism evidence="3 4">
    <name type="scientific">Kyrpidia spormannii</name>
    <dbReference type="NCBI Taxonomy" id="2055160"/>
    <lineage>
        <taxon>Bacteria</taxon>
        <taxon>Bacillati</taxon>
        <taxon>Bacillota</taxon>
        <taxon>Bacilli</taxon>
        <taxon>Bacillales</taxon>
        <taxon>Alicyclobacillaceae</taxon>
        <taxon>Kyrpidia</taxon>
    </lineage>
</organism>
<dbReference type="EMBL" id="LR792683">
    <property type="protein sequence ID" value="CAB3395935.1"/>
    <property type="molecule type" value="Genomic_DNA"/>
</dbReference>
<dbReference type="RefSeq" id="WP_170086456.1">
    <property type="nucleotide sequence ID" value="NZ_CP047972.1"/>
</dbReference>